<dbReference type="FunFam" id="3.40.50.2000:FF:000103">
    <property type="entry name" value="Glycosyltransferase"/>
    <property type="match status" value="2"/>
</dbReference>
<evidence type="ECO:0000313" key="5">
    <source>
        <dbReference type="EMBL" id="KAK9220894.1"/>
    </source>
</evidence>
<dbReference type="Proteomes" id="UP001428341">
    <property type="component" value="Unassembled WGS sequence"/>
</dbReference>
<keyword evidence="3" id="KW-0808">Transferase</keyword>
<protein>
    <recommendedName>
        <fullName evidence="7">UDP-glycosyltransferases domain-containing protein</fullName>
    </recommendedName>
</protein>
<feature type="transmembrane region" description="Helical" evidence="4">
    <location>
        <begin position="7"/>
        <end position="29"/>
    </location>
</feature>
<dbReference type="FunFam" id="3.40.50.2000:FF:000064">
    <property type="entry name" value="Glycosyltransferase"/>
    <property type="match status" value="2"/>
</dbReference>
<dbReference type="Gene3D" id="3.40.50.2000">
    <property type="entry name" value="Glycogen Phosphorylase B"/>
    <property type="match status" value="4"/>
</dbReference>
<keyword evidence="6" id="KW-1185">Reference proteome</keyword>
<name>A0AAP0MST2_9ROSI</name>
<dbReference type="EMBL" id="JBCGBO010000002">
    <property type="protein sequence ID" value="KAK9220894.1"/>
    <property type="molecule type" value="Genomic_DNA"/>
</dbReference>
<gene>
    <name evidence="5" type="ORF">WN944_009318</name>
</gene>
<dbReference type="AlphaFoldDB" id="A0AAP0MST2"/>
<evidence type="ECO:0008006" key="7">
    <source>
        <dbReference type="Google" id="ProtNLM"/>
    </source>
</evidence>
<dbReference type="CDD" id="cd03784">
    <property type="entry name" value="GT1_Gtf-like"/>
    <property type="match status" value="2"/>
</dbReference>
<evidence type="ECO:0000256" key="2">
    <source>
        <dbReference type="ARBA" id="ARBA00022676"/>
    </source>
</evidence>
<keyword evidence="2" id="KW-0328">Glycosyltransferase</keyword>
<comment type="similarity">
    <text evidence="1">Belongs to the UDP-glycosyltransferase family.</text>
</comment>
<comment type="caution">
    <text evidence="5">The sequence shown here is derived from an EMBL/GenBank/DDBJ whole genome shotgun (WGS) entry which is preliminary data.</text>
</comment>
<dbReference type="GO" id="GO:0035251">
    <property type="term" value="F:UDP-glucosyltransferase activity"/>
    <property type="evidence" value="ECO:0007669"/>
    <property type="project" value="TreeGrafter"/>
</dbReference>
<organism evidence="5 6">
    <name type="scientific">Citrus x changshan-huyou</name>
    <dbReference type="NCBI Taxonomy" id="2935761"/>
    <lineage>
        <taxon>Eukaryota</taxon>
        <taxon>Viridiplantae</taxon>
        <taxon>Streptophyta</taxon>
        <taxon>Embryophyta</taxon>
        <taxon>Tracheophyta</taxon>
        <taxon>Spermatophyta</taxon>
        <taxon>Magnoliopsida</taxon>
        <taxon>eudicotyledons</taxon>
        <taxon>Gunneridae</taxon>
        <taxon>Pentapetalae</taxon>
        <taxon>rosids</taxon>
        <taxon>malvids</taxon>
        <taxon>Sapindales</taxon>
        <taxon>Rutaceae</taxon>
        <taxon>Aurantioideae</taxon>
        <taxon>Citrus</taxon>
    </lineage>
</organism>
<dbReference type="PANTHER" id="PTHR48047">
    <property type="entry name" value="GLYCOSYLTRANSFERASE"/>
    <property type="match status" value="1"/>
</dbReference>
<dbReference type="PROSITE" id="PS00375">
    <property type="entry name" value="UDPGT"/>
    <property type="match status" value="2"/>
</dbReference>
<dbReference type="PANTHER" id="PTHR48047:SF61">
    <property type="entry name" value="OS04G0273600 PROTEIN"/>
    <property type="match status" value="1"/>
</dbReference>
<dbReference type="InterPro" id="IPR002213">
    <property type="entry name" value="UDP_glucos_trans"/>
</dbReference>
<accession>A0AAP0MST2</accession>
<keyword evidence="4" id="KW-1133">Transmembrane helix</keyword>
<keyword evidence="4" id="KW-0472">Membrane</keyword>
<sequence length="959" mass="107606">MAQRKETIVLFPFMAQGHIIPFLALALHLEKTNKYTITFVNTPLNLRKLKSSLPQNSSINLLEIPFDSIDHNLPPCTENTDSVPYHLVSKLIEATLSFKPHFKKLVNDLIDEQNGYKPLCIITDMFFGWCKEIAQEYGIFHAIFIGGGGFGFACYYSLWVNLPHRNTDSDEFVLPDFPEASTIHATQLADYLRVADGSDSFSAILQKVLPQWMNADGILVNTVEELDKIGLMYFKRKFGRPVWPIGPVLLSTENRGGPGKEYGISTELCKKWLDTKPYSSVLYVSFGSQNTIATSQMMQLAMALEASGKNFIWVVRPPIGFDINSEFKANEWLPRGFEERIKCSGQGLVVHKWAPQVEILSHRSVSVFLSHCGWNSVLEALSHGVPIIGWPLAAEQFYNSKLLEEEIGVCVEVARGKSSEVLKKDIAAKIELVMNETEKGIELRKNAYEVREIIKNAVKNEENFQGSSVKAMNQFLNAASMGHIIPFLALARRLEETNKYTITLVNTPLNLKKLKSSLPQNSSIHLLEIPFNSVEHDLPPCTENTDSIPYHLLPKFLQASASLEPHFKKLISELVNEQNGQKPLCIITDTFLGWCKETAQEYGIFHAIFIGGGGFGFACLYSMLLNLPHRSTDSDEFLLPDFPEASTLHVTQISPYLRATDGSDSFSVFYKKLLLLWKDADGILVNTVEELDKIGLMYFKRKFGRPVWPIGPVLLSTESRAGARKEYGISTELCKKWLDTKPYTSVLYVSFGSQNTIAASQMMQLAMALEASGKNFIWVVRPPIGFDINSEFKANKWLPRGFEERIKCSGQGIVIHKWAPQVEILSHRSVSAFLSHCGWNSVLEALSHGVPIIGWPLAAEQFYNSKLLEEEMGVCVEIARGMSCEVLKEDLSAKIELVMNETEKGTDLRNKANEVKVIIKNAVRNETNFKGSSVKAMDQFLNAALIMRQMEKGASKDEV</sequence>
<dbReference type="SUPFAM" id="SSF53756">
    <property type="entry name" value="UDP-Glycosyltransferase/glycogen phosphorylase"/>
    <property type="match status" value="2"/>
</dbReference>
<dbReference type="Pfam" id="PF00201">
    <property type="entry name" value="UDPGT"/>
    <property type="match status" value="2"/>
</dbReference>
<keyword evidence="4" id="KW-0812">Transmembrane</keyword>
<proteinExistence type="inferred from homology"/>
<reference evidence="5 6" key="1">
    <citation type="submission" date="2024-05" db="EMBL/GenBank/DDBJ databases">
        <title>Haplotype-resolved chromosome-level genome assembly of Huyou (Citrus changshanensis).</title>
        <authorList>
            <person name="Miao C."/>
            <person name="Chen W."/>
            <person name="Wu Y."/>
            <person name="Wang L."/>
            <person name="Zhao S."/>
            <person name="Grierson D."/>
            <person name="Xu C."/>
            <person name="Chen K."/>
        </authorList>
    </citation>
    <scope>NUCLEOTIDE SEQUENCE [LARGE SCALE GENOMIC DNA]</scope>
    <source>
        <strain evidence="5">01-14</strain>
        <tissue evidence="5">Leaf</tissue>
    </source>
</reference>
<evidence type="ECO:0000256" key="4">
    <source>
        <dbReference type="SAM" id="Phobius"/>
    </source>
</evidence>
<evidence type="ECO:0000256" key="1">
    <source>
        <dbReference type="ARBA" id="ARBA00009995"/>
    </source>
</evidence>
<dbReference type="InterPro" id="IPR035595">
    <property type="entry name" value="UDP_glycos_trans_CS"/>
</dbReference>
<evidence type="ECO:0000256" key="3">
    <source>
        <dbReference type="ARBA" id="ARBA00022679"/>
    </source>
</evidence>
<feature type="transmembrane region" description="Helical" evidence="4">
    <location>
        <begin position="604"/>
        <end position="624"/>
    </location>
</feature>
<evidence type="ECO:0000313" key="6">
    <source>
        <dbReference type="Proteomes" id="UP001428341"/>
    </source>
</evidence>